<protein>
    <submittedName>
        <fullName evidence="1">Uncharacterized protein</fullName>
    </submittedName>
</protein>
<name>A0ACB7CIW4_9ASCO</name>
<evidence type="ECO:0000313" key="2">
    <source>
        <dbReference type="Proteomes" id="UP000768646"/>
    </source>
</evidence>
<comment type="caution">
    <text evidence="1">The sequence shown here is derived from an EMBL/GenBank/DDBJ whole genome shotgun (WGS) entry which is preliminary data.</text>
</comment>
<proteinExistence type="predicted"/>
<dbReference type="Proteomes" id="UP000768646">
    <property type="component" value="Unassembled WGS sequence"/>
</dbReference>
<reference evidence="1 2" key="1">
    <citation type="journal article" date="2021" name="Commun. Biol.">
        <title>Genomic insights into the host specific adaptation of the Pneumocystis genus.</title>
        <authorList>
            <person name="Cisse O.H."/>
            <person name="Ma L."/>
            <person name="Dekker J.P."/>
            <person name="Khil P.P."/>
            <person name="Youn J.-H."/>
            <person name="Brenchley J.M."/>
            <person name="Blair R."/>
            <person name="Pahar B."/>
            <person name="Chabe M."/>
            <person name="Van Rompay K.K.A."/>
            <person name="Keesler R."/>
            <person name="Sukura A."/>
            <person name="Hirsch V."/>
            <person name="Kutty G."/>
            <person name="Liu Y."/>
            <person name="Peng L."/>
            <person name="Chen J."/>
            <person name="Song J."/>
            <person name="Weissenbacher-Lang C."/>
            <person name="Xu J."/>
            <person name="Upham N.S."/>
            <person name="Stajich J.E."/>
            <person name="Cuomo C.A."/>
            <person name="Cushion M.T."/>
            <person name="Kovacs J.A."/>
        </authorList>
    </citation>
    <scope>NUCLEOTIDE SEQUENCE [LARGE SCALE GENOMIC DNA]</scope>
    <source>
        <strain evidence="1 2">RABM</strain>
    </source>
</reference>
<evidence type="ECO:0000313" key="1">
    <source>
        <dbReference type="EMBL" id="KAG4305869.1"/>
    </source>
</evidence>
<sequence>MSKHWSFRDEEEIRKIFLKNLHAACSNEIQKFAECATGKTFSVMWKCRHEKNQMKECMRLNSHPKYYNHAREMYMELQSSKKQTSKSEKSA</sequence>
<gene>
    <name evidence="1" type="ORF">PORY_000779</name>
</gene>
<organism evidence="1 2">
    <name type="scientific">Pneumocystis oryctolagi</name>
    <dbReference type="NCBI Taxonomy" id="42067"/>
    <lineage>
        <taxon>Eukaryota</taxon>
        <taxon>Fungi</taxon>
        <taxon>Dikarya</taxon>
        <taxon>Ascomycota</taxon>
        <taxon>Taphrinomycotina</taxon>
        <taxon>Pneumocystomycetes</taxon>
        <taxon>Pneumocystaceae</taxon>
        <taxon>Pneumocystis</taxon>
    </lineage>
</organism>
<accession>A0ACB7CIW4</accession>
<dbReference type="EMBL" id="JABTEG010000002">
    <property type="protein sequence ID" value="KAG4305869.1"/>
    <property type="molecule type" value="Genomic_DNA"/>
</dbReference>
<keyword evidence="2" id="KW-1185">Reference proteome</keyword>